<feature type="domain" description="Fibronectin type-III" evidence="6">
    <location>
        <begin position="688"/>
        <end position="778"/>
    </location>
</feature>
<dbReference type="EMBL" id="BGZK01001018">
    <property type="protein sequence ID" value="GBP68635.1"/>
    <property type="molecule type" value="Genomic_DNA"/>
</dbReference>
<keyword evidence="4" id="KW-0472">Membrane</keyword>
<evidence type="ECO:0000259" key="6">
    <source>
        <dbReference type="PROSITE" id="PS50853"/>
    </source>
</evidence>
<dbReference type="GO" id="GO:0030154">
    <property type="term" value="P:cell differentiation"/>
    <property type="evidence" value="ECO:0007669"/>
    <property type="project" value="UniProtKB-ARBA"/>
</dbReference>
<sequence length="1235" mass="137908">MHAVRLRHNGRLTVELRRDASNKTGRMAVATAAVTSERAFNFALSLPGPRPAVLYIPSPAIIVHHRPPEAQPLSEFHAERMGASARLASASQQARAPGEHRPPELHGRGSAPRPAVRWYKDGRALNITGPIKLMRSSKTQLIELVISGATSKDAGTYQCFADNGYSVASAWAQLNVTGGDTAEPVAVRCAPVGVRSVRVHWQHKDPINVVAYTVHYSPRASELLRQTLSKHKSTIRSTGHQNYLAKSFRDKLPEDATCNKNHGRNYKHAKTIKMDLENQRQEIATQEKYYRAGTKIKIIKQKRALKDTNYYIKEDYPKYVLEKRKELQEQLKREREKGVRAKIIYDKLIIPKNNTKRKFPTSPENVIKTNMDKNSRVNKKNKIQQIEEPIKRSSSFSEGVIKKGILNYVVKKPTIQNGGVELTGPPNEEMAQNLTVQMPLVPYSFKVRAYRTDSASDLSDPVECQGQGVDTYIPTSFAVPVDVRRKGGRVKVSWVQFAKQTTAAQWVLQVRKPTNDIVNVTLPANTTTYELDVPAGEKWSVRLLGSKDLDWLVQDLTLVPWTSIPEADYNNNRAEIRAPCIRMDVMLLMRLGWVAVWTYTEPSTTTYTEESLTGASYGACDVWHLYHDSSLWWRKHHCFLLDGGVSLAVDLTNKFGATQCEMEGICCNMICKIKKSAGESVQPTCNTAPSVPEVVRVWPRGALIVWRYAEENMIGHHVYTICVRTSGRLDENCQQTSNNSATIEDLQPNTEYEIRVQAMTMGSGGAFSQPFLIVTPSEGDYLFARAEAPAEANKTTFADPQRFSEVHYTPVNASSVRVWWRAAGAELGPQLYTVRYSPKLTLPVQEWSALNVSTNDALKKVILLYQLGGFLLRISLQVPLGDNQRMYVIVMAYEPAEYSLVLTITRPTTGRATGPKSLKNIKYDYTDDGLSIRWSDSSGAPADKMYSVRYSHNITMPIESWAERNVSRAQLYNYHVSGHVDTIPRPSYTRGGEVTNVPDGAWTYVVVSPLGDARETHMLNVPPPPTRMHRAMLLGVSMGVVICAVCAGAGALCMWRRRRKRHRTTHRRATSTNDSIEDGSEMKRQGMGSGDGGAGAANGGARGAGEPLLNGHVRITENPALSKTPNGKLKKQRRPNFDAFDFSRRDMEEPHTPPLATLMDTSRPPEPYGKLPDDNMNSELGDSPTPTLQPNGLTYSHGMYIKEARGSCGQRGHIQKELLVETERCYDATRIPNKP</sequence>
<evidence type="ECO:0000256" key="4">
    <source>
        <dbReference type="SAM" id="Phobius"/>
    </source>
</evidence>
<evidence type="ECO:0000313" key="7">
    <source>
        <dbReference type="EMBL" id="GBP68635.1"/>
    </source>
</evidence>
<reference evidence="7 8" key="1">
    <citation type="journal article" date="2019" name="Commun. Biol.">
        <title>The bagworm genome reveals a unique fibroin gene that provides high tensile strength.</title>
        <authorList>
            <person name="Kono N."/>
            <person name="Nakamura H."/>
            <person name="Ohtoshi R."/>
            <person name="Tomita M."/>
            <person name="Numata K."/>
            <person name="Arakawa K."/>
        </authorList>
    </citation>
    <scope>NUCLEOTIDE SEQUENCE [LARGE SCALE GENOMIC DNA]</scope>
</reference>
<protein>
    <submittedName>
        <fullName evidence="7">Muscle M-line assembly protein unc-89</fullName>
    </submittedName>
</protein>
<feature type="region of interest" description="Disordered" evidence="3">
    <location>
        <begin position="84"/>
        <end position="114"/>
    </location>
</feature>
<dbReference type="SUPFAM" id="SSF49265">
    <property type="entry name" value="Fibronectin type III"/>
    <property type="match status" value="1"/>
</dbReference>
<dbReference type="PANTHER" id="PTHR44170">
    <property type="entry name" value="PROTEIN SIDEKICK"/>
    <property type="match status" value="1"/>
</dbReference>
<feature type="transmembrane region" description="Helical" evidence="4">
    <location>
        <begin position="1031"/>
        <end position="1055"/>
    </location>
</feature>
<evidence type="ECO:0000313" key="8">
    <source>
        <dbReference type="Proteomes" id="UP000299102"/>
    </source>
</evidence>
<keyword evidence="4" id="KW-0812">Transmembrane</keyword>
<keyword evidence="1" id="KW-0677">Repeat</keyword>
<feature type="compositionally biased region" description="Polar residues" evidence="3">
    <location>
        <begin position="1175"/>
        <end position="1184"/>
    </location>
</feature>
<feature type="domain" description="Ig-like" evidence="5">
    <location>
        <begin position="68"/>
        <end position="177"/>
    </location>
</feature>
<dbReference type="OrthoDB" id="438268at2759"/>
<dbReference type="InterPro" id="IPR036116">
    <property type="entry name" value="FN3_sf"/>
</dbReference>
<dbReference type="Proteomes" id="UP000299102">
    <property type="component" value="Unassembled WGS sequence"/>
</dbReference>
<feature type="region of interest" description="Disordered" evidence="3">
    <location>
        <begin position="1145"/>
        <end position="1184"/>
    </location>
</feature>
<feature type="compositionally biased region" description="Low complexity" evidence="3">
    <location>
        <begin position="84"/>
        <end position="96"/>
    </location>
</feature>
<dbReference type="STRING" id="151549.A0A4C1Y2M0"/>
<dbReference type="CDD" id="cd00063">
    <property type="entry name" value="FN3"/>
    <property type="match status" value="1"/>
</dbReference>
<dbReference type="SUPFAM" id="SSF48726">
    <property type="entry name" value="Immunoglobulin"/>
    <property type="match status" value="1"/>
</dbReference>
<name>A0A4C1Y2M0_EUMVA</name>
<proteinExistence type="predicted"/>
<dbReference type="InterPro" id="IPR007110">
    <property type="entry name" value="Ig-like_dom"/>
</dbReference>
<evidence type="ECO:0000256" key="2">
    <source>
        <dbReference type="ARBA" id="ARBA00023157"/>
    </source>
</evidence>
<dbReference type="GO" id="GO:0098609">
    <property type="term" value="P:cell-cell adhesion"/>
    <property type="evidence" value="ECO:0007669"/>
    <property type="project" value="TreeGrafter"/>
</dbReference>
<comment type="caution">
    <text evidence="7">The sequence shown here is derived from an EMBL/GenBank/DDBJ whole genome shotgun (WGS) entry which is preliminary data.</text>
</comment>
<dbReference type="InterPro" id="IPR013783">
    <property type="entry name" value="Ig-like_fold"/>
</dbReference>
<dbReference type="Gene3D" id="2.60.40.10">
    <property type="entry name" value="Immunoglobulins"/>
    <property type="match status" value="2"/>
</dbReference>
<evidence type="ECO:0000259" key="5">
    <source>
        <dbReference type="PROSITE" id="PS50835"/>
    </source>
</evidence>
<organism evidence="7 8">
    <name type="scientific">Eumeta variegata</name>
    <name type="common">Bagworm moth</name>
    <name type="synonym">Eumeta japonica</name>
    <dbReference type="NCBI Taxonomy" id="151549"/>
    <lineage>
        <taxon>Eukaryota</taxon>
        <taxon>Metazoa</taxon>
        <taxon>Ecdysozoa</taxon>
        <taxon>Arthropoda</taxon>
        <taxon>Hexapoda</taxon>
        <taxon>Insecta</taxon>
        <taxon>Pterygota</taxon>
        <taxon>Neoptera</taxon>
        <taxon>Endopterygota</taxon>
        <taxon>Lepidoptera</taxon>
        <taxon>Glossata</taxon>
        <taxon>Ditrysia</taxon>
        <taxon>Tineoidea</taxon>
        <taxon>Psychidae</taxon>
        <taxon>Oiketicinae</taxon>
        <taxon>Eumeta</taxon>
    </lineage>
</organism>
<feature type="compositionally biased region" description="Basic and acidic residues" evidence="3">
    <location>
        <begin position="97"/>
        <end position="107"/>
    </location>
</feature>
<accession>A0A4C1Y2M0</accession>
<dbReference type="SMART" id="SM00060">
    <property type="entry name" value="FN3"/>
    <property type="match status" value="2"/>
</dbReference>
<dbReference type="PROSITE" id="PS50835">
    <property type="entry name" value="IG_LIKE"/>
    <property type="match status" value="1"/>
</dbReference>
<evidence type="ECO:0000256" key="1">
    <source>
        <dbReference type="ARBA" id="ARBA00022737"/>
    </source>
</evidence>
<feature type="compositionally biased region" description="Gly residues" evidence="3">
    <location>
        <begin position="1087"/>
        <end position="1103"/>
    </location>
</feature>
<evidence type="ECO:0000256" key="3">
    <source>
        <dbReference type="SAM" id="MobiDB-lite"/>
    </source>
</evidence>
<keyword evidence="4" id="KW-1133">Transmembrane helix</keyword>
<feature type="region of interest" description="Disordered" evidence="3">
    <location>
        <begin position="1062"/>
        <end position="1105"/>
    </location>
</feature>
<keyword evidence="8" id="KW-1185">Reference proteome</keyword>
<keyword evidence="2" id="KW-1015">Disulfide bond</keyword>
<dbReference type="Pfam" id="PF00041">
    <property type="entry name" value="fn3"/>
    <property type="match status" value="1"/>
</dbReference>
<dbReference type="InterPro" id="IPR003961">
    <property type="entry name" value="FN3_dom"/>
</dbReference>
<dbReference type="Pfam" id="PF07679">
    <property type="entry name" value="I-set"/>
    <property type="match status" value="1"/>
</dbReference>
<gene>
    <name evidence="7" type="primary">unc-89</name>
    <name evidence="7" type="ORF">EVAR_43966_1</name>
</gene>
<dbReference type="PANTHER" id="PTHR44170:SF11">
    <property type="entry name" value="ROUNDABOUT HOMOLOG 4"/>
    <property type="match status" value="1"/>
</dbReference>
<dbReference type="PROSITE" id="PS50853">
    <property type="entry name" value="FN3"/>
    <property type="match status" value="1"/>
</dbReference>
<dbReference type="InterPro" id="IPR036179">
    <property type="entry name" value="Ig-like_dom_sf"/>
</dbReference>
<dbReference type="InterPro" id="IPR013098">
    <property type="entry name" value="Ig_I-set"/>
</dbReference>
<dbReference type="AlphaFoldDB" id="A0A4C1Y2M0"/>
<dbReference type="GO" id="GO:0009653">
    <property type="term" value="P:anatomical structure morphogenesis"/>
    <property type="evidence" value="ECO:0007669"/>
    <property type="project" value="UniProtKB-ARBA"/>
</dbReference>